<gene>
    <name evidence="1" type="ORF">QTN89_16465</name>
</gene>
<evidence type="ECO:0000313" key="1">
    <source>
        <dbReference type="EMBL" id="MDM4017044.1"/>
    </source>
</evidence>
<evidence type="ECO:0000313" key="2">
    <source>
        <dbReference type="Proteomes" id="UP001239462"/>
    </source>
</evidence>
<organism evidence="1 2">
    <name type="scientific">Roseiconus lacunae</name>
    <dbReference type="NCBI Taxonomy" id="2605694"/>
    <lineage>
        <taxon>Bacteria</taxon>
        <taxon>Pseudomonadati</taxon>
        <taxon>Planctomycetota</taxon>
        <taxon>Planctomycetia</taxon>
        <taxon>Pirellulales</taxon>
        <taxon>Pirellulaceae</taxon>
        <taxon>Roseiconus</taxon>
    </lineage>
</organism>
<proteinExistence type="predicted"/>
<comment type="caution">
    <text evidence="1">The sequence shown here is derived from an EMBL/GenBank/DDBJ whole genome shotgun (WGS) entry which is preliminary data.</text>
</comment>
<reference evidence="1 2" key="1">
    <citation type="submission" date="2023-06" db="EMBL/GenBank/DDBJ databases">
        <title>Roseiconus lacunae JC819 isolated from Gulf of Mannar region, Tamil Nadu.</title>
        <authorList>
            <person name="Pk S."/>
            <person name="Ch S."/>
            <person name="Ch V.R."/>
        </authorList>
    </citation>
    <scope>NUCLEOTIDE SEQUENCE [LARGE SCALE GENOMIC DNA]</scope>
    <source>
        <strain evidence="1 2">JC819</strain>
    </source>
</reference>
<dbReference type="EMBL" id="JASZZN010000011">
    <property type="protein sequence ID" value="MDM4017044.1"/>
    <property type="molecule type" value="Genomic_DNA"/>
</dbReference>
<dbReference type="Proteomes" id="UP001239462">
    <property type="component" value="Unassembled WGS sequence"/>
</dbReference>
<protein>
    <submittedName>
        <fullName evidence="1">Uncharacterized protein</fullName>
    </submittedName>
</protein>
<accession>A0ABT7PL92</accession>
<keyword evidence="2" id="KW-1185">Reference proteome</keyword>
<sequence length="339" mass="39066">MIPTASYIKTQFFRFSSPRNLTKWLGGLLSFFVAAAWPLVAHGQADRFDYDDDRREEVESILSGYASNLQALESYDVLIQMDSSWVSDKAPIVQTVTYVRMLFDHGSQRYLAVERSTTDSWVRPKKDVEARRTDQLIAGASFNGATSLRLRPDLRMASTSMEGGFSNLYNTPDIENIGLYRSPASFRLQSDEKRSAERRRLKANIKKIQLDESRVFIEVKDTKLRDRRVTFDRQKMVPRSVVEFFTQQNGERVMTWKESYFFSLHHGIQLPDKIVREKVESKEVNSNKVLGTSTLIADFSWIKVNEPLDDELFVTKILDQDNRLLQLCSPIDGVPAKER</sequence>
<dbReference type="RefSeq" id="WP_289164566.1">
    <property type="nucleotide sequence ID" value="NZ_JASZZN010000011.1"/>
</dbReference>
<name>A0ABT7PL92_9BACT</name>